<keyword evidence="1" id="KW-1133">Transmembrane helix</keyword>
<sequence length="373" mass="42270">MPLSEKNKNIFKAYFKGFESKEEWSDLSSWFDAEEDGLSADPAQQEQSRSRIRTRLLANIEKDKSPLRRVYMRPAIQVAAGIAVVFSAAWGYLHYTTNYVFRELDGATIAQIKPIKDSVKLTFEDGKVVFLSTDSGVNQAVGEAQRIVDGELIYNSSSDRIVNNVVNTPKGNIFRISLPDGTKVWMNAKSVLSFPSRFVGEERQVHLQGEAYFEVAKDDKQPFVVTFADQKVRVLGTHFNISAYDAAVQRTTLMEGRVEVEKGKETVSLLPNEQVVALGNKMVKRSVEAAEYMAWKDGSFVFHNATPNEIMQQLALWYDLQIKTDESGAKERFSGKISKEMDLAKVLEVLEVADIHFKISENKLRHKEIERRK</sequence>
<dbReference type="Gene3D" id="2.60.120.1440">
    <property type="match status" value="1"/>
</dbReference>
<feature type="domain" description="FecR protein" evidence="2">
    <location>
        <begin position="165"/>
        <end position="259"/>
    </location>
</feature>
<keyword evidence="5" id="KW-1185">Reference proteome</keyword>
<dbReference type="Gene3D" id="3.55.50.30">
    <property type="match status" value="1"/>
</dbReference>
<dbReference type="PANTHER" id="PTHR30273:SF2">
    <property type="entry name" value="PROTEIN FECR"/>
    <property type="match status" value="1"/>
</dbReference>
<gene>
    <name evidence="4" type="ORF">JKG61_12030</name>
</gene>
<dbReference type="PANTHER" id="PTHR30273">
    <property type="entry name" value="PERIPLASMIC SIGNAL SENSOR AND SIGMA FACTOR ACTIVATOR FECR-RELATED"/>
    <property type="match status" value="1"/>
</dbReference>
<name>A0ABS1R441_9SPHI</name>
<dbReference type="InterPro" id="IPR032508">
    <property type="entry name" value="FecR_C"/>
</dbReference>
<dbReference type="InterPro" id="IPR012373">
    <property type="entry name" value="Ferrdict_sens_TM"/>
</dbReference>
<comment type="caution">
    <text evidence="4">The sequence shown here is derived from an EMBL/GenBank/DDBJ whole genome shotgun (WGS) entry which is preliminary data.</text>
</comment>
<dbReference type="Pfam" id="PF04773">
    <property type="entry name" value="FecR"/>
    <property type="match status" value="1"/>
</dbReference>
<feature type="domain" description="Protein FecR C-terminal" evidence="3">
    <location>
        <begin position="300"/>
        <end position="363"/>
    </location>
</feature>
<reference evidence="4 5" key="1">
    <citation type="submission" date="2021-01" db="EMBL/GenBank/DDBJ databases">
        <title>C459-1 draft genome sequence.</title>
        <authorList>
            <person name="Zhang X.-F."/>
        </authorList>
    </citation>
    <scope>NUCLEOTIDE SEQUENCE [LARGE SCALE GENOMIC DNA]</scope>
    <source>
        <strain evidence="5">C459-1</strain>
    </source>
</reference>
<protein>
    <submittedName>
        <fullName evidence="4">FecR domain-containing protein</fullName>
    </submittedName>
</protein>
<dbReference type="EMBL" id="JAERTY010000006">
    <property type="protein sequence ID" value="MBL1409482.1"/>
    <property type="molecule type" value="Genomic_DNA"/>
</dbReference>
<keyword evidence="1" id="KW-0472">Membrane</keyword>
<proteinExistence type="predicted"/>
<evidence type="ECO:0000259" key="3">
    <source>
        <dbReference type="Pfam" id="PF16344"/>
    </source>
</evidence>
<dbReference type="Proteomes" id="UP000625283">
    <property type="component" value="Unassembled WGS sequence"/>
</dbReference>
<accession>A0ABS1R441</accession>
<organism evidence="4 5">
    <name type="scientific">Sphingobacterium faecale</name>
    <dbReference type="NCBI Taxonomy" id="2803775"/>
    <lineage>
        <taxon>Bacteria</taxon>
        <taxon>Pseudomonadati</taxon>
        <taxon>Bacteroidota</taxon>
        <taxon>Sphingobacteriia</taxon>
        <taxon>Sphingobacteriales</taxon>
        <taxon>Sphingobacteriaceae</taxon>
        <taxon>Sphingobacterium</taxon>
    </lineage>
</organism>
<feature type="transmembrane region" description="Helical" evidence="1">
    <location>
        <begin position="74"/>
        <end position="93"/>
    </location>
</feature>
<evidence type="ECO:0000259" key="2">
    <source>
        <dbReference type="Pfam" id="PF04773"/>
    </source>
</evidence>
<keyword evidence="1" id="KW-0812">Transmembrane</keyword>
<dbReference type="PIRSF" id="PIRSF018266">
    <property type="entry name" value="FecR"/>
    <property type="match status" value="1"/>
</dbReference>
<dbReference type="RefSeq" id="WP_202103239.1">
    <property type="nucleotide sequence ID" value="NZ_JAERTY010000006.1"/>
</dbReference>
<evidence type="ECO:0000256" key="1">
    <source>
        <dbReference type="SAM" id="Phobius"/>
    </source>
</evidence>
<evidence type="ECO:0000313" key="5">
    <source>
        <dbReference type="Proteomes" id="UP000625283"/>
    </source>
</evidence>
<dbReference type="InterPro" id="IPR006860">
    <property type="entry name" value="FecR"/>
</dbReference>
<dbReference type="Pfam" id="PF16344">
    <property type="entry name" value="FecR_C"/>
    <property type="match status" value="1"/>
</dbReference>
<evidence type="ECO:0000313" key="4">
    <source>
        <dbReference type="EMBL" id="MBL1409482.1"/>
    </source>
</evidence>